<protein>
    <submittedName>
        <fullName evidence="3">NF038122 family metalloprotease</fullName>
    </submittedName>
</protein>
<dbReference type="EMBL" id="JAFEMC010000003">
    <property type="protein sequence ID" value="MBM6577350.1"/>
    <property type="molecule type" value="Genomic_DNA"/>
</dbReference>
<feature type="domain" description="Ice-binding protein C-terminal" evidence="2">
    <location>
        <begin position="361"/>
        <end position="385"/>
    </location>
</feature>
<dbReference type="Proteomes" id="UP000763641">
    <property type="component" value="Unassembled WGS sequence"/>
</dbReference>
<dbReference type="Gene3D" id="3.40.390.10">
    <property type="entry name" value="Collagenase (Catalytic Domain)"/>
    <property type="match status" value="1"/>
</dbReference>
<dbReference type="SUPFAM" id="SSF55486">
    <property type="entry name" value="Metalloproteases ('zincins'), catalytic domain"/>
    <property type="match status" value="1"/>
</dbReference>
<dbReference type="GO" id="GO:0008237">
    <property type="term" value="F:metallopeptidase activity"/>
    <property type="evidence" value="ECO:0007669"/>
    <property type="project" value="UniProtKB-KW"/>
</dbReference>
<dbReference type="NCBIfam" id="NF035944">
    <property type="entry name" value="PEPxxWA-CTERM"/>
    <property type="match status" value="1"/>
</dbReference>
<dbReference type="InterPro" id="IPR013424">
    <property type="entry name" value="Ice-binding_C"/>
</dbReference>
<evidence type="ECO:0000256" key="1">
    <source>
        <dbReference type="SAM" id="SignalP"/>
    </source>
</evidence>
<comment type="caution">
    <text evidence="3">The sequence shown here is derived from an EMBL/GenBank/DDBJ whole genome shotgun (WGS) entry which is preliminary data.</text>
</comment>
<dbReference type="InterPro" id="IPR024079">
    <property type="entry name" value="MetalloPept_cat_dom_sf"/>
</dbReference>
<reference evidence="3 4" key="1">
    <citation type="submission" date="2020-12" db="EMBL/GenBank/DDBJ databases">
        <title>Sphingomonas sp.</title>
        <authorList>
            <person name="Kim M.K."/>
        </authorList>
    </citation>
    <scope>NUCLEOTIDE SEQUENCE [LARGE SCALE GENOMIC DNA]</scope>
    <source>
        <strain evidence="3 4">BT552</strain>
    </source>
</reference>
<keyword evidence="3" id="KW-0645">Protease</keyword>
<keyword evidence="3" id="KW-0378">Hydrolase</keyword>
<organism evidence="3 4">
    <name type="scientific">Sphingomonas longa</name>
    <dbReference type="NCBI Taxonomy" id="2778730"/>
    <lineage>
        <taxon>Bacteria</taxon>
        <taxon>Pseudomonadati</taxon>
        <taxon>Pseudomonadota</taxon>
        <taxon>Alphaproteobacteria</taxon>
        <taxon>Sphingomonadales</taxon>
        <taxon>Sphingomonadaceae</taxon>
        <taxon>Sphingomonas</taxon>
    </lineage>
</organism>
<dbReference type="NCBIfam" id="NF038122">
    <property type="entry name" value="metallo_LGF"/>
    <property type="match status" value="1"/>
</dbReference>
<accession>A0ABS2D8U3</accession>
<evidence type="ECO:0000259" key="2">
    <source>
        <dbReference type="Pfam" id="PF07589"/>
    </source>
</evidence>
<feature type="signal peptide" evidence="1">
    <location>
        <begin position="1"/>
        <end position="26"/>
    </location>
</feature>
<evidence type="ECO:0000313" key="4">
    <source>
        <dbReference type="Proteomes" id="UP000763641"/>
    </source>
</evidence>
<evidence type="ECO:0000313" key="3">
    <source>
        <dbReference type="EMBL" id="MBM6577350.1"/>
    </source>
</evidence>
<keyword evidence="1" id="KW-0732">Signal</keyword>
<dbReference type="NCBIfam" id="TIGR02595">
    <property type="entry name" value="PEP_CTERM"/>
    <property type="match status" value="1"/>
</dbReference>
<sequence length="395" mass="41405">MKNALKRVSAVMLGATSLVAAMPASATTINLIDIGGVAGSPAARGFAAAARYWETVLNNDAVLNFEVGFSPLGPNILGGTRSTLQTFVPISDYYDLLSASSTSALDRQAVANLAPLSATGSVAVTVPGYDNALTETGVSATTQRFAPDGTPISSTIALSTANLKALYNDSAAFDAQFGSNVIDGEIQFSSTFDFDFDPTDGISAGTYDFIGVAIHELGHALGFLSGVEDFDASVGGGFPVDDYWWGYGADMFRYSAPGKLDWTFGTDSYFSLDGGDTAFMGGYWSTGSNFGDGWQASHWKEPAQSCGDFLGIMNPYICSGLEDQVEALDLALLDAIGWNVNVDVLATPGYTFTTGAAFGLVPEPTTWAMMIGGMGLVGGAMRRRRTSVRFATARA</sequence>
<dbReference type="Pfam" id="PF07589">
    <property type="entry name" value="PEP-CTERM"/>
    <property type="match status" value="1"/>
</dbReference>
<keyword evidence="4" id="KW-1185">Reference proteome</keyword>
<gene>
    <name evidence="3" type="ORF">ILT43_13280</name>
</gene>
<name>A0ABS2D8U3_9SPHN</name>
<keyword evidence="3" id="KW-0482">Metalloprotease</keyword>
<proteinExistence type="predicted"/>
<feature type="chain" id="PRO_5045480793" evidence="1">
    <location>
        <begin position="27"/>
        <end position="395"/>
    </location>
</feature>